<keyword evidence="3" id="KW-1185">Reference proteome</keyword>
<evidence type="ECO:0000256" key="1">
    <source>
        <dbReference type="SAM" id="MobiDB-lite"/>
    </source>
</evidence>
<name>A0ABR0IW31_9EURO</name>
<accession>A0ABR0IW31</accession>
<feature type="region of interest" description="Disordered" evidence="1">
    <location>
        <begin position="37"/>
        <end position="71"/>
    </location>
</feature>
<sequence length="330" mass="36639">MVLFIDRLFPVEQLEALDNKWPESANKRRKLDYSINQTQTQVQQPQPSRRQHSQHGKPSASMHVNKPTGTLKRVNTDSMAARPSRPMPNVKSNSSTAKSCLPTFIEPSIRKVYLHNLHPKDRPRHSEPTIPRADTQRPATKHATTIRHEEYAVFSPGSLTSDSAFPASSGDTYLTPTPGNYAQLRSGRFSHLIDGLRLTDHERDLMQDLLRPAPEPVTISTAATGQKREVPTNSEVEIVPDEFYTSDQSLLEKMFPPSVKETILPLEYDYVSNIQATTESDVHSSGLSPISMEAEDESPAGIVMPANDLLSVDGFFDLEEAASALSPLSL</sequence>
<proteinExistence type="predicted"/>
<gene>
    <name evidence="2" type="ORF">LTR69_011436</name>
</gene>
<evidence type="ECO:0000313" key="3">
    <source>
        <dbReference type="Proteomes" id="UP001345691"/>
    </source>
</evidence>
<evidence type="ECO:0000313" key="2">
    <source>
        <dbReference type="EMBL" id="KAK5048124.1"/>
    </source>
</evidence>
<organism evidence="2 3">
    <name type="scientific">Exophiala sideris</name>
    <dbReference type="NCBI Taxonomy" id="1016849"/>
    <lineage>
        <taxon>Eukaryota</taxon>
        <taxon>Fungi</taxon>
        <taxon>Dikarya</taxon>
        <taxon>Ascomycota</taxon>
        <taxon>Pezizomycotina</taxon>
        <taxon>Eurotiomycetes</taxon>
        <taxon>Chaetothyriomycetidae</taxon>
        <taxon>Chaetothyriales</taxon>
        <taxon>Herpotrichiellaceae</taxon>
        <taxon>Exophiala</taxon>
    </lineage>
</organism>
<feature type="region of interest" description="Disordered" evidence="1">
    <location>
        <begin position="119"/>
        <end position="143"/>
    </location>
</feature>
<protein>
    <submittedName>
        <fullName evidence="2">Uncharacterized protein</fullName>
    </submittedName>
</protein>
<comment type="caution">
    <text evidence="2">The sequence shown here is derived from an EMBL/GenBank/DDBJ whole genome shotgun (WGS) entry which is preliminary data.</text>
</comment>
<dbReference type="Proteomes" id="UP001345691">
    <property type="component" value="Unassembled WGS sequence"/>
</dbReference>
<dbReference type="EMBL" id="JAVRRF010000067">
    <property type="protein sequence ID" value="KAK5048124.1"/>
    <property type="molecule type" value="Genomic_DNA"/>
</dbReference>
<reference evidence="2 3" key="1">
    <citation type="submission" date="2023-08" db="EMBL/GenBank/DDBJ databases">
        <title>Black Yeasts Isolated from many extreme environments.</title>
        <authorList>
            <person name="Coleine C."/>
            <person name="Stajich J.E."/>
            <person name="Selbmann L."/>
        </authorList>
    </citation>
    <scope>NUCLEOTIDE SEQUENCE [LARGE SCALE GENOMIC DNA]</scope>
    <source>
        <strain evidence="2 3">CCFEE 6328</strain>
    </source>
</reference>
<feature type="compositionally biased region" description="Low complexity" evidence="1">
    <location>
        <begin position="37"/>
        <end position="48"/>
    </location>
</feature>